<keyword evidence="9" id="KW-0133">Cell shape</keyword>
<feature type="compositionally biased region" description="Basic and acidic residues" evidence="15">
    <location>
        <begin position="716"/>
        <end position="738"/>
    </location>
</feature>
<dbReference type="Gene3D" id="3.40.710.10">
    <property type="entry name" value="DD-peptidase/beta-lactamase superfamily"/>
    <property type="match status" value="1"/>
</dbReference>
<evidence type="ECO:0000256" key="14">
    <source>
        <dbReference type="ARBA" id="ARBA00049902"/>
    </source>
</evidence>
<keyword evidence="5" id="KW-0645">Protease</keyword>
<dbReference type="GO" id="GO:0071555">
    <property type="term" value="P:cell wall organization"/>
    <property type="evidence" value="ECO:0007669"/>
    <property type="project" value="UniProtKB-KW"/>
</dbReference>
<dbReference type="InterPro" id="IPR050396">
    <property type="entry name" value="Glycosyltr_51/Transpeptidase"/>
</dbReference>
<evidence type="ECO:0000256" key="2">
    <source>
        <dbReference type="ARBA" id="ARBA00007090"/>
    </source>
</evidence>
<dbReference type="Gene3D" id="1.10.3810.10">
    <property type="entry name" value="Biosynthetic peptidoglycan transglycosylase-like"/>
    <property type="match status" value="1"/>
</dbReference>
<dbReference type="EMBL" id="CADCTW010000016">
    <property type="protein sequence ID" value="CAA9298561.1"/>
    <property type="molecule type" value="Genomic_DNA"/>
</dbReference>
<dbReference type="GO" id="GO:0006508">
    <property type="term" value="P:proteolysis"/>
    <property type="evidence" value="ECO:0007669"/>
    <property type="project" value="UniProtKB-KW"/>
</dbReference>
<evidence type="ECO:0000256" key="8">
    <source>
        <dbReference type="ARBA" id="ARBA00022801"/>
    </source>
</evidence>
<feature type="domain" description="Penicillin-binding protein transpeptidase" evidence="16">
    <location>
        <begin position="343"/>
        <end position="616"/>
    </location>
</feature>
<comment type="catalytic activity">
    <reaction evidence="13">
        <text>Preferential cleavage: (Ac)2-L-Lys-D-Ala-|-D-Ala. Also transpeptidation of peptidyl-alanyl moieties that are N-acyl substituents of D-alanine.</text>
        <dbReference type="EC" id="3.4.16.4"/>
    </reaction>
</comment>
<dbReference type="Pfam" id="PF00905">
    <property type="entry name" value="Transpeptidase"/>
    <property type="match status" value="1"/>
</dbReference>
<dbReference type="GO" id="GO:0008658">
    <property type="term" value="F:penicillin binding"/>
    <property type="evidence" value="ECO:0007669"/>
    <property type="project" value="InterPro"/>
</dbReference>
<evidence type="ECO:0000259" key="17">
    <source>
        <dbReference type="Pfam" id="PF00912"/>
    </source>
</evidence>
<dbReference type="SUPFAM" id="SSF53955">
    <property type="entry name" value="Lysozyme-like"/>
    <property type="match status" value="1"/>
</dbReference>
<dbReference type="GO" id="GO:0008955">
    <property type="term" value="F:peptidoglycan glycosyltransferase activity"/>
    <property type="evidence" value="ECO:0007669"/>
    <property type="project" value="UniProtKB-EC"/>
</dbReference>
<feature type="non-terminal residue" evidence="18">
    <location>
        <position position="761"/>
    </location>
</feature>
<name>A0A6J4K9P5_9BACT</name>
<keyword evidence="8 18" id="KW-0378">Hydrolase</keyword>
<comment type="similarity">
    <text evidence="3">In the N-terminal section; belongs to the glycosyltransferase 51 family.</text>
</comment>
<proteinExistence type="inferred from homology"/>
<feature type="region of interest" description="Disordered" evidence="15">
    <location>
        <begin position="698"/>
        <end position="761"/>
    </location>
</feature>
<evidence type="ECO:0000256" key="7">
    <source>
        <dbReference type="ARBA" id="ARBA00022679"/>
    </source>
</evidence>
<protein>
    <submittedName>
        <fullName evidence="18">Multimodular transpeptidase-transglycosylase</fullName>
        <ecNumber evidence="18">2.4.1.129</ecNumber>
        <ecNumber evidence="18">3.4.-.-</ecNumber>
    </submittedName>
</protein>
<dbReference type="GO" id="GO:0009002">
    <property type="term" value="F:serine-type D-Ala-D-Ala carboxypeptidase activity"/>
    <property type="evidence" value="ECO:0007669"/>
    <property type="project" value="UniProtKB-EC"/>
</dbReference>
<dbReference type="FunFam" id="1.10.3810.10:FF:000001">
    <property type="entry name" value="Penicillin-binding protein 1A"/>
    <property type="match status" value="1"/>
</dbReference>
<dbReference type="PANTHER" id="PTHR32282">
    <property type="entry name" value="BINDING PROTEIN TRANSPEPTIDASE, PUTATIVE-RELATED"/>
    <property type="match status" value="1"/>
</dbReference>
<dbReference type="SUPFAM" id="SSF56601">
    <property type="entry name" value="beta-lactamase/transpeptidase-like"/>
    <property type="match status" value="1"/>
</dbReference>
<feature type="compositionally biased region" description="Pro residues" evidence="15">
    <location>
        <begin position="746"/>
        <end position="761"/>
    </location>
</feature>
<evidence type="ECO:0000256" key="9">
    <source>
        <dbReference type="ARBA" id="ARBA00022960"/>
    </source>
</evidence>
<dbReference type="InterPro" id="IPR036950">
    <property type="entry name" value="PBP_transglycosylase"/>
</dbReference>
<feature type="domain" description="Glycosyl transferase family 51" evidence="17">
    <location>
        <begin position="56"/>
        <end position="232"/>
    </location>
</feature>
<evidence type="ECO:0000256" key="3">
    <source>
        <dbReference type="ARBA" id="ARBA00007739"/>
    </source>
</evidence>
<dbReference type="InterPro" id="IPR012338">
    <property type="entry name" value="Beta-lactam/transpept-like"/>
</dbReference>
<dbReference type="PANTHER" id="PTHR32282:SF33">
    <property type="entry name" value="PEPTIDOGLYCAN GLYCOSYLTRANSFERASE"/>
    <property type="match status" value="1"/>
</dbReference>
<dbReference type="NCBIfam" id="TIGR02074">
    <property type="entry name" value="PBP_1a_fam"/>
    <property type="match status" value="1"/>
</dbReference>
<keyword evidence="6 18" id="KW-0328">Glycosyltransferase</keyword>
<evidence type="ECO:0000256" key="11">
    <source>
        <dbReference type="ARBA" id="ARBA00023268"/>
    </source>
</evidence>
<dbReference type="InterPro" id="IPR023346">
    <property type="entry name" value="Lysozyme-like_dom_sf"/>
</dbReference>
<dbReference type="EC" id="3.4.-.-" evidence="18"/>
<keyword evidence="7 18" id="KW-0808">Transferase</keyword>
<evidence type="ECO:0000256" key="4">
    <source>
        <dbReference type="ARBA" id="ARBA00022645"/>
    </source>
</evidence>
<dbReference type="EC" id="2.4.1.129" evidence="18"/>
<evidence type="ECO:0000259" key="16">
    <source>
        <dbReference type="Pfam" id="PF00905"/>
    </source>
</evidence>
<comment type="pathway">
    <text evidence="1">Cell wall biogenesis; peptidoglycan biosynthesis.</text>
</comment>
<comment type="similarity">
    <text evidence="2">In the C-terminal section; belongs to the transpeptidase family.</text>
</comment>
<keyword evidence="12" id="KW-0961">Cell wall biogenesis/degradation</keyword>
<evidence type="ECO:0000256" key="5">
    <source>
        <dbReference type="ARBA" id="ARBA00022670"/>
    </source>
</evidence>
<keyword evidence="4" id="KW-0121">Carboxypeptidase</keyword>
<evidence type="ECO:0000256" key="6">
    <source>
        <dbReference type="ARBA" id="ARBA00022676"/>
    </source>
</evidence>
<comment type="catalytic activity">
    <reaction evidence="14">
        <text>[GlcNAc-(1-&gt;4)-Mur2Ac(oyl-L-Ala-gamma-D-Glu-L-Lys-D-Ala-D-Ala)](n)-di-trans,octa-cis-undecaprenyl diphosphate + beta-D-GlcNAc-(1-&gt;4)-Mur2Ac(oyl-L-Ala-gamma-D-Glu-L-Lys-D-Ala-D-Ala)-di-trans,octa-cis-undecaprenyl diphosphate = [GlcNAc-(1-&gt;4)-Mur2Ac(oyl-L-Ala-gamma-D-Glu-L-Lys-D-Ala-D-Ala)](n+1)-di-trans,octa-cis-undecaprenyl diphosphate + di-trans,octa-cis-undecaprenyl diphosphate + H(+)</text>
        <dbReference type="Rhea" id="RHEA:23708"/>
        <dbReference type="Rhea" id="RHEA-COMP:9602"/>
        <dbReference type="Rhea" id="RHEA-COMP:9603"/>
        <dbReference type="ChEBI" id="CHEBI:15378"/>
        <dbReference type="ChEBI" id="CHEBI:58405"/>
        <dbReference type="ChEBI" id="CHEBI:60033"/>
        <dbReference type="ChEBI" id="CHEBI:78435"/>
        <dbReference type="EC" id="2.4.99.28"/>
    </reaction>
</comment>
<dbReference type="InterPro" id="IPR001264">
    <property type="entry name" value="Glyco_trans_51"/>
</dbReference>
<dbReference type="GO" id="GO:0009252">
    <property type="term" value="P:peptidoglycan biosynthetic process"/>
    <property type="evidence" value="ECO:0007669"/>
    <property type="project" value="UniProtKB-KW"/>
</dbReference>
<dbReference type="InterPro" id="IPR001460">
    <property type="entry name" value="PCN-bd_Tpept"/>
</dbReference>
<evidence type="ECO:0000256" key="1">
    <source>
        <dbReference type="ARBA" id="ARBA00004752"/>
    </source>
</evidence>
<dbReference type="GO" id="GO:0030288">
    <property type="term" value="C:outer membrane-bounded periplasmic space"/>
    <property type="evidence" value="ECO:0007669"/>
    <property type="project" value="TreeGrafter"/>
</dbReference>
<dbReference type="GO" id="GO:0008360">
    <property type="term" value="P:regulation of cell shape"/>
    <property type="evidence" value="ECO:0007669"/>
    <property type="project" value="UniProtKB-KW"/>
</dbReference>
<dbReference type="Pfam" id="PF00912">
    <property type="entry name" value="Transgly"/>
    <property type="match status" value="1"/>
</dbReference>
<keyword evidence="11" id="KW-0511">Multifunctional enzyme</keyword>
<sequence length="761" mass="83209">MNRKLKIALLTLLALSVAGFGWLWFAPCGMGGCAPVSDLDQYQAEGSELLDTNDKPFGTLSTVNRRVVSIDSLPAYLPNAFVAIEDRRFYDHGGVDWKRFGGAMMANVRRRGVAEGGSTITMQLARNLFPDALPYTERSIRRKVMEIRVARQIERAFPKKKILELYLNHIYLGEGSYGVEAAARTYFGKPASELTLAEAATIGGLGQLPSRRNPREDRAAARKRRDIVLRAMADGGYVPVAEAEAAMKEPMRVARKSRNPKERGSYYVDRVRRELEEQVGERFYKAGLRVFTAYDPVAQAAAESEVARQATAIESGAFGSFSHPRYTRGKGTDDDRGTEYLQGSAVVMDARNGEVRALVGGRDYEDSKFDRVFQALRQPGSAFKPFVYLAALEDGIAPTRRIEDAPISIPLSRGSSYSPRNYTGTFDGPVTMRDALTRSKNVVTVKLAQEVGMGRVADQARRLGITTPVPNNPAVALGSAEVRPIELVGAYATFANLGKRVTPHLVRRVESRDGEVLWEAENEGEEVLEAAEAFVLTTMLRDVVDRGTGTPVRAAGFRAPAAGKTGTTNAATDVWFVGYTPDMVAAVWFGFDRPQTIVRGASGGTIAAPVWGRIMQRVYAGRGAPAEWAAPRGVLTETVDRVTGLAVAQGCPARGPTYTEYFVNSRPPAEVCAPAGSYPGYPPMALDTAWRDEEWGSTDIQLPEPYNPDTVGMSDLEQRGIDWPELEAQRRRGERPRAPEPGSVEPLPPPDPYTPPPAPRT</sequence>
<keyword evidence="10" id="KW-0573">Peptidoglycan synthesis</keyword>
<accession>A0A6J4K9P5</accession>
<dbReference type="AlphaFoldDB" id="A0A6J4K9P5"/>
<evidence type="ECO:0000256" key="10">
    <source>
        <dbReference type="ARBA" id="ARBA00022984"/>
    </source>
</evidence>
<evidence type="ECO:0000256" key="13">
    <source>
        <dbReference type="ARBA" id="ARBA00034000"/>
    </source>
</evidence>
<reference evidence="18" key="1">
    <citation type="submission" date="2020-02" db="EMBL/GenBank/DDBJ databases">
        <authorList>
            <person name="Meier V. D."/>
        </authorList>
    </citation>
    <scope>NUCLEOTIDE SEQUENCE</scope>
    <source>
        <strain evidence="18">AVDCRST_MAG68</strain>
    </source>
</reference>
<organism evidence="18">
    <name type="scientific">uncultured Gemmatimonadota bacterium</name>
    <dbReference type="NCBI Taxonomy" id="203437"/>
    <lineage>
        <taxon>Bacteria</taxon>
        <taxon>Pseudomonadati</taxon>
        <taxon>Gemmatimonadota</taxon>
        <taxon>environmental samples</taxon>
    </lineage>
</organism>
<evidence type="ECO:0000313" key="18">
    <source>
        <dbReference type="EMBL" id="CAA9298561.1"/>
    </source>
</evidence>
<evidence type="ECO:0000256" key="15">
    <source>
        <dbReference type="SAM" id="MobiDB-lite"/>
    </source>
</evidence>
<gene>
    <name evidence="18" type="ORF">AVDCRST_MAG68-166</name>
</gene>
<evidence type="ECO:0000256" key="12">
    <source>
        <dbReference type="ARBA" id="ARBA00023316"/>
    </source>
</evidence>
<dbReference type="PROSITE" id="PS51257">
    <property type="entry name" value="PROKAR_LIPOPROTEIN"/>
    <property type="match status" value="1"/>
</dbReference>